<accession>A0A939KQ94</accession>
<evidence type="ECO:0000313" key="5">
    <source>
        <dbReference type="Proteomes" id="UP000664073"/>
    </source>
</evidence>
<dbReference type="Proteomes" id="UP000664073">
    <property type="component" value="Unassembled WGS sequence"/>
</dbReference>
<dbReference type="RefSeq" id="WP_207845750.1">
    <property type="nucleotide sequence ID" value="NZ_JAFVMH010000003.1"/>
</dbReference>
<dbReference type="GO" id="GO:0071949">
    <property type="term" value="F:FAD binding"/>
    <property type="evidence" value="ECO:0007669"/>
    <property type="project" value="InterPro"/>
</dbReference>
<dbReference type="SUPFAM" id="SSF51905">
    <property type="entry name" value="FAD/NAD(P)-binding domain"/>
    <property type="match status" value="1"/>
</dbReference>
<proteinExistence type="predicted"/>
<dbReference type="SUPFAM" id="SSF54373">
    <property type="entry name" value="FAD-linked reductases, C-terminal domain"/>
    <property type="match status" value="1"/>
</dbReference>
<dbReference type="InterPro" id="IPR050493">
    <property type="entry name" value="FAD-dep_Monooxygenase_BioMet"/>
</dbReference>
<evidence type="ECO:0000259" key="3">
    <source>
        <dbReference type="Pfam" id="PF01494"/>
    </source>
</evidence>
<gene>
    <name evidence="4" type="ORF">J2D77_07925</name>
</gene>
<dbReference type="Gene3D" id="3.50.50.60">
    <property type="entry name" value="FAD/NAD(P)-binding domain"/>
    <property type="match status" value="1"/>
</dbReference>
<keyword evidence="2" id="KW-0503">Monooxygenase</keyword>
<protein>
    <submittedName>
        <fullName evidence="4">Flavin-dependent oxidoreductase</fullName>
    </submittedName>
</protein>
<feature type="domain" description="FAD-binding" evidence="3">
    <location>
        <begin position="2"/>
        <end position="355"/>
    </location>
</feature>
<dbReference type="Gene3D" id="3.30.9.30">
    <property type="match status" value="1"/>
</dbReference>
<sequence length="408" mass="44597">MTVIIAGAGIGGLTLALMLHQRGIASAVYEAAPEVKPLGVGINALPHAIRELEGLGLLPQLDEIAIRTRSLTYMTHKGQMIWSEPRGQYAGHDVPQFSIHRGYLQSLLWNTAMERLPPGTLSPGHRVVDFAQDADGVDVRIGTEADTQHIRGACLVGADGIHSTLRAIMHPDAPGIRWTGIQMWRGAREWEKFDGGDAMVIAGNERTKIVLYPIAPGSTPSTVLMNWVVYSRVAVPDSLLPERESWSRRGRYEDIAPLIADFALDFIDIHALIRETSDIFLYPMCDRDPLPWWSRGRVTLLGDAAHPMYPVGSNGASQAIVDGRCLTDQLASQDVAQAFTLYEHERLPVTAGVVMSNRKGGPERMVDLVAQRAPDGFDRLEDVVSVEELQDISGSYSKLAGFHVGAPS</sequence>
<dbReference type="Pfam" id="PF01494">
    <property type="entry name" value="FAD_binding_3"/>
    <property type="match status" value="1"/>
</dbReference>
<dbReference type="InterPro" id="IPR002938">
    <property type="entry name" value="FAD-bd"/>
</dbReference>
<evidence type="ECO:0000256" key="2">
    <source>
        <dbReference type="ARBA" id="ARBA00023033"/>
    </source>
</evidence>
<dbReference type="PANTHER" id="PTHR13789:SF268">
    <property type="entry name" value="5-METHYLPHENAZINE-1-CARBOXYLATE 1-MONOOXYGENASE"/>
    <property type="match status" value="1"/>
</dbReference>
<dbReference type="GO" id="GO:0004497">
    <property type="term" value="F:monooxygenase activity"/>
    <property type="evidence" value="ECO:0007669"/>
    <property type="project" value="UniProtKB-KW"/>
</dbReference>
<keyword evidence="5" id="KW-1185">Reference proteome</keyword>
<dbReference type="NCBIfam" id="NF005720">
    <property type="entry name" value="PRK07538.1"/>
    <property type="match status" value="1"/>
</dbReference>
<dbReference type="InterPro" id="IPR036188">
    <property type="entry name" value="FAD/NAD-bd_sf"/>
</dbReference>
<keyword evidence="1" id="KW-0560">Oxidoreductase</keyword>
<name>A0A939KQ94_9PROT</name>
<dbReference type="PANTHER" id="PTHR13789">
    <property type="entry name" value="MONOOXYGENASE"/>
    <property type="match status" value="1"/>
</dbReference>
<comment type="caution">
    <text evidence="4">The sequence shown here is derived from an EMBL/GenBank/DDBJ whole genome shotgun (WGS) entry which is preliminary data.</text>
</comment>
<dbReference type="PRINTS" id="PR00420">
    <property type="entry name" value="RNGMNOXGNASE"/>
</dbReference>
<dbReference type="EMBL" id="JAFVMH010000003">
    <property type="protein sequence ID" value="MBO1325074.1"/>
    <property type="molecule type" value="Genomic_DNA"/>
</dbReference>
<organism evidence="4 5">
    <name type="scientific">Acetobacter garciniae</name>
    <dbReference type="NCBI Taxonomy" id="2817435"/>
    <lineage>
        <taxon>Bacteria</taxon>
        <taxon>Pseudomonadati</taxon>
        <taxon>Pseudomonadota</taxon>
        <taxon>Alphaproteobacteria</taxon>
        <taxon>Acetobacterales</taxon>
        <taxon>Acetobacteraceae</taxon>
        <taxon>Acetobacter</taxon>
    </lineage>
</organism>
<reference evidence="4" key="1">
    <citation type="submission" date="2021-03" db="EMBL/GenBank/DDBJ databases">
        <title>The complete genome sequence of Acetobacter sp. TBRC 12339.</title>
        <authorList>
            <person name="Charoenyingcharoen P."/>
            <person name="Yukphan P."/>
        </authorList>
    </citation>
    <scope>NUCLEOTIDE SEQUENCE</scope>
    <source>
        <strain evidence="4">TBRC 12339</strain>
    </source>
</reference>
<evidence type="ECO:0000256" key="1">
    <source>
        <dbReference type="ARBA" id="ARBA00023002"/>
    </source>
</evidence>
<evidence type="ECO:0000313" key="4">
    <source>
        <dbReference type="EMBL" id="MBO1325074.1"/>
    </source>
</evidence>
<dbReference type="AlphaFoldDB" id="A0A939KQ94"/>